<protein>
    <submittedName>
        <fullName evidence="4">Uncharacterized protein</fullName>
    </submittedName>
</protein>
<dbReference type="GO" id="GO:0016491">
    <property type="term" value="F:oxidoreductase activity"/>
    <property type="evidence" value="ECO:0007669"/>
    <property type="project" value="UniProtKB-KW"/>
</dbReference>
<dbReference type="STRING" id="28573.A0A0U1LKT0"/>
<reference evidence="4 5" key="1">
    <citation type="submission" date="2015-04" db="EMBL/GenBank/DDBJ databases">
        <authorList>
            <person name="Syromyatnikov M.Y."/>
            <person name="Popov V.N."/>
        </authorList>
    </citation>
    <scope>NUCLEOTIDE SEQUENCE [LARGE SCALE GENOMIC DNA]</scope>
    <source>
        <strain evidence="4">WF-38-12</strain>
    </source>
</reference>
<evidence type="ECO:0000313" key="4">
    <source>
        <dbReference type="EMBL" id="CRG83382.1"/>
    </source>
</evidence>
<dbReference type="PANTHER" id="PTHR43477">
    <property type="entry name" value="DIHYDROANTICAPSIN 7-DEHYDROGENASE"/>
    <property type="match status" value="1"/>
</dbReference>
<evidence type="ECO:0000256" key="3">
    <source>
        <dbReference type="ARBA" id="ARBA00023002"/>
    </source>
</evidence>
<dbReference type="PRINTS" id="PR00081">
    <property type="entry name" value="GDHRDH"/>
</dbReference>
<sequence length="258" mass="27542">MPKHGSKLAGKNILLIGGTSGIGFAVAEQALQDGANITISSSSKERVSHSLDRLRTNYPEQAANVTSFVADLSSKDELEQTVEELLKYASRDSPIDHIVFTAGNVPPLVPLATTSFDDVDALLVVRFYGAIALGKYAPKYMNTGKSSSITLTTGTQSQKPSLWLPPAVGSAVEGLMRGLAVTLAPIRVNAVSPGFILTELIDRLPQEMAQDAIENHKQKSLTKDVGYPDDTAEAYLYLMRDSFATGSVVVTNGGVFLL</sequence>
<dbReference type="InterPro" id="IPR057571">
    <property type="entry name" value="SDR_PhqE-like"/>
</dbReference>
<dbReference type="PANTHER" id="PTHR43477:SF1">
    <property type="entry name" value="DIHYDROANTICAPSIN 7-DEHYDROGENASE"/>
    <property type="match status" value="1"/>
</dbReference>
<dbReference type="InterPro" id="IPR036291">
    <property type="entry name" value="NAD(P)-bd_dom_sf"/>
</dbReference>
<dbReference type="AlphaFoldDB" id="A0A0U1LKT0"/>
<dbReference type="Pfam" id="PF23441">
    <property type="entry name" value="SDR"/>
    <property type="match status" value="1"/>
</dbReference>
<keyword evidence="5" id="KW-1185">Reference proteome</keyword>
<evidence type="ECO:0000256" key="2">
    <source>
        <dbReference type="ARBA" id="ARBA00022857"/>
    </source>
</evidence>
<organism evidence="4 5">
    <name type="scientific">Talaromyces islandicus</name>
    <name type="common">Penicillium islandicum</name>
    <dbReference type="NCBI Taxonomy" id="28573"/>
    <lineage>
        <taxon>Eukaryota</taxon>
        <taxon>Fungi</taxon>
        <taxon>Dikarya</taxon>
        <taxon>Ascomycota</taxon>
        <taxon>Pezizomycotina</taxon>
        <taxon>Eurotiomycetes</taxon>
        <taxon>Eurotiomycetidae</taxon>
        <taxon>Eurotiales</taxon>
        <taxon>Trichocomaceae</taxon>
        <taxon>Talaromyces</taxon>
        <taxon>Talaromyces sect. Islandici</taxon>
    </lineage>
</organism>
<name>A0A0U1LKT0_TALIS</name>
<accession>A0A0U1LKT0</accession>
<dbReference type="Gene3D" id="3.40.50.720">
    <property type="entry name" value="NAD(P)-binding Rossmann-like Domain"/>
    <property type="match status" value="1"/>
</dbReference>
<gene>
    <name evidence="4" type="ORF">PISL3812_00733</name>
</gene>
<evidence type="ECO:0000313" key="5">
    <source>
        <dbReference type="Proteomes" id="UP000054383"/>
    </source>
</evidence>
<dbReference type="EMBL" id="CVMT01000001">
    <property type="protein sequence ID" value="CRG83382.1"/>
    <property type="molecule type" value="Genomic_DNA"/>
</dbReference>
<dbReference type="SUPFAM" id="SSF51735">
    <property type="entry name" value="NAD(P)-binding Rossmann-fold domains"/>
    <property type="match status" value="1"/>
</dbReference>
<evidence type="ECO:0000256" key="1">
    <source>
        <dbReference type="ARBA" id="ARBA00006484"/>
    </source>
</evidence>
<keyword evidence="2" id="KW-0521">NADP</keyword>
<dbReference type="Proteomes" id="UP000054383">
    <property type="component" value="Unassembled WGS sequence"/>
</dbReference>
<proteinExistence type="inferred from homology"/>
<dbReference type="InterPro" id="IPR051122">
    <property type="entry name" value="SDR_DHRS6-like"/>
</dbReference>
<dbReference type="OMA" id="KCGFITG"/>
<dbReference type="CDD" id="cd05233">
    <property type="entry name" value="SDR_c"/>
    <property type="match status" value="1"/>
</dbReference>
<dbReference type="OrthoDB" id="294295at2759"/>
<comment type="similarity">
    <text evidence="1">Belongs to the short-chain dehydrogenases/reductases (SDR) family.</text>
</comment>
<dbReference type="InterPro" id="IPR002347">
    <property type="entry name" value="SDR_fam"/>
</dbReference>
<keyword evidence="3" id="KW-0560">Oxidoreductase</keyword>